<reference evidence="6 7" key="1">
    <citation type="submission" date="2015-12" db="EMBL/GenBank/DDBJ databases">
        <title>Draft genome of Thermovenabulum gondwanense isolated from a red thermophilic microbial mat colonisisng an outflow channel of a bore well.</title>
        <authorList>
            <person name="Patel B.K."/>
        </authorList>
    </citation>
    <scope>NUCLEOTIDE SEQUENCE [LARGE SCALE GENOMIC DNA]</scope>
    <source>
        <strain evidence="6 7">R270</strain>
    </source>
</reference>
<dbReference type="RefSeq" id="WP_068747675.1">
    <property type="nucleotide sequence ID" value="NZ_LOHZ01000022.1"/>
</dbReference>
<evidence type="ECO:0000256" key="1">
    <source>
        <dbReference type="ARBA" id="ARBA00009249"/>
    </source>
</evidence>
<evidence type="ECO:0000313" key="6">
    <source>
        <dbReference type="EMBL" id="KYO67213.1"/>
    </source>
</evidence>
<dbReference type="STRING" id="520767.ATZ99_04990"/>
<proteinExistence type="inferred from homology"/>
<dbReference type="PROSITE" id="PS00189">
    <property type="entry name" value="LIPOYL"/>
    <property type="match status" value="1"/>
</dbReference>
<dbReference type="HAMAP" id="MF_00272">
    <property type="entry name" value="GcvH"/>
    <property type="match status" value="1"/>
</dbReference>
<dbReference type="GO" id="GO:0005960">
    <property type="term" value="C:glycine cleavage complex"/>
    <property type="evidence" value="ECO:0007669"/>
    <property type="project" value="InterPro"/>
</dbReference>
<name>A0A162MSA3_9FIRM</name>
<dbReference type="InterPro" id="IPR003016">
    <property type="entry name" value="2-oxoA_DH_lipoyl-BS"/>
</dbReference>
<accession>A0A162MSA3</accession>
<evidence type="ECO:0000313" key="7">
    <source>
        <dbReference type="Proteomes" id="UP000075737"/>
    </source>
</evidence>
<dbReference type="SUPFAM" id="SSF51230">
    <property type="entry name" value="Single hybrid motif"/>
    <property type="match status" value="1"/>
</dbReference>
<dbReference type="InterPro" id="IPR002930">
    <property type="entry name" value="GCV_H"/>
</dbReference>
<dbReference type="PROSITE" id="PS50968">
    <property type="entry name" value="BIOTINYL_LIPOYL"/>
    <property type="match status" value="1"/>
</dbReference>
<evidence type="ECO:0000256" key="4">
    <source>
        <dbReference type="PIRSR" id="PIRSR617453-50"/>
    </source>
</evidence>
<comment type="caution">
    <text evidence="6">The sequence shown here is derived from an EMBL/GenBank/DDBJ whole genome shotgun (WGS) entry which is preliminary data.</text>
</comment>
<sequence length="126" mass="14224">MHFPEDIKYHPEHTWIKVAGDTGTIGITDYAQEELGEILYVDLPQVGDKVEKDGIFGAIESGKVSSDLYSPVSGEVIAVNEELEESPELVNESPYDKGWLIKVRLSDTSELEDLLERREYLEKINI</sequence>
<evidence type="ECO:0000259" key="5">
    <source>
        <dbReference type="PROSITE" id="PS50968"/>
    </source>
</evidence>
<organism evidence="6 7">
    <name type="scientific">Thermovenabulum gondwanense</name>
    <dbReference type="NCBI Taxonomy" id="520767"/>
    <lineage>
        <taxon>Bacteria</taxon>
        <taxon>Bacillati</taxon>
        <taxon>Bacillota</taxon>
        <taxon>Clostridia</taxon>
        <taxon>Thermosediminibacterales</taxon>
        <taxon>Thermosediminibacteraceae</taxon>
        <taxon>Thermovenabulum</taxon>
    </lineage>
</organism>
<dbReference type="Proteomes" id="UP000075737">
    <property type="component" value="Unassembled WGS sequence"/>
</dbReference>
<dbReference type="Pfam" id="PF01597">
    <property type="entry name" value="GCV_H"/>
    <property type="match status" value="1"/>
</dbReference>
<dbReference type="InterPro" id="IPR000089">
    <property type="entry name" value="Biotin_lipoyl"/>
</dbReference>
<dbReference type="PATRIC" id="fig|520767.4.peg.512"/>
<evidence type="ECO:0000256" key="2">
    <source>
        <dbReference type="ARBA" id="ARBA00022823"/>
    </source>
</evidence>
<dbReference type="InterPro" id="IPR011053">
    <property type="entry name" value="Single_hybrid_motif"/>
</dbReference>
<keyword evidence="2 3" id="KW-0450">Lipoyl</keyword>
<keyword evidence="7" id="KW-1185">Reference proteome</keyword>
<dbReference type="Gene3D" id="2.40.50.100">
    <property type="match status" value="1"/>
</dbReference>
<dbReference type="GO" id="GO:0009249">
    <property type="term" value="P:protein lipoylation"/>
    <property type="evidence" value="ECO:0007669"/>
    <property type="project" value="TreeGrafter"/>
</dbReference>
<dbReference type="NCBIfam" id="TIGR00527">
    <property type="entry name" value="gcvH"/>
    <property type="match status" value="1"/>
</dbReference>
<comment type="subunit">
    <text evidence="3">The glycine cleavage system is composed of four proteins: P, T, L and H.</text>
</comment>
<comment type="similarity">
    <text evidence="1 3">Belongs to the GcvH family.</text>
</comment>
<dbReference type="PANTHER" id="PTHR11715">
    <property type="entry name" value="GLYCINE CLEAVAGE SYSTEM H PROTEIN"/>
    <property type="match status" value="1"/>
</dbReference>
<dbReference type="NCBIfam" id="NF002270">
    <property type="entry name" value="PRK01202.1"/>
    <property type="match status" value="1"/>
</dbReference>
<dbReference type="EMBL" id="LOHZ01000022">
    <property type="protein sequence ID" value="KYO67213.1"/>
    <property type="molecule type" value="Genomic_DNA"/>
</dbReference>
<comment type="function">
    <text evidence="3">The glycine cleavage system catalyzes the degradation of glycine. The H protein shuttles the methylamine group of glycine from the P protein to the T protein.</text>
</comment>
<dbReference type="CDD" id="cd06848">
    <property type="entry name" value="GCS_H"/>
    <property type="match status" value="1"/>
</dbReference>
<dbReference type="InterPro" id="IPR033753">
    <property type="entry name" value="GCV_H/Fam206"/>
</dbReference>
<dbReference type="PANTHER" id="PTHR11715:SF3">
    <property type="entry name" value="GLYCINE CLEAVAGE SYSTEM H PROTEIN-RELATED"/>
    <property type="match status" value="1"/>
</dbReference>
<dbReference type="AlphaFoldDB" id="A0A162MSA3"/>
<dbReference type="GO" id="GO:0005829">
    <property type="term" value="C:cytosol"/>
    <property type="evidence" value="ECO:0007669"/>
    <property type="project" value="TreeGrafter"/>
</dbReference>
<protein>
    <recommendedName>
        <fullName evidence="3">Glycine cleavage system H protein</fullName>
    </recommendedName>
</protein>
<dbReference type="OrthoDB" id="9796712at2"/>
<evidence type="ECO:0000256" key="3">
    <source>
        <dbReference type="HAMAP-Rule" id="MF_00272"/>
    </source>
</evidence>
<gene>
    <name evidence="6" type="primary">gcvH_1</name>
    <name evidence="3" type="synonym">gcvH</name>
    <name evidence="6" type="ORF">ATZ99_04990</name>
</gene>
<dbReference type="InterPro" id="IPR017453">
    <property type="entry name" value="GCV_H_sub"/>
</dbReference>
<comment type="cofactor">
    <cofactor evidence="3">
        <name>(R)-lipoate</name>
        <dbReference type="ChEBI" id="CHEBI:83088"/>
    </cofactor>
    <text evidence="3">Binds 1 lipoyl cofactor covalently.</text>
</comment>
<feature type="domain" description="Lipoyl-binding" evidence="5">
    <location>
        <begin position="22"/>
        <end position="104"/>
    </location>
</feature>
<dbReference type="GO" id="GO:0019464">
    <property type="term" value="P:glycine decarboxylation via glycine cleavage system"/>
    <property type="evidence" value="ECO:0007669"/>
    <property type="project" value="UniProtKB-UniRule"/>
</dbReference>
<feature type="modified residue" description="N6-lipoyllysine" evidence="3 4">
    <location>
        <position position="63"/>
    </location>
</feature>